<reference evidence="2 3" key="1">
    <citation type="submission" date="2020-08" db="EMBL/GenBank/DDBJ databases">
        <title>Complete genome sequence of Raphidiopsis curvispora isolated from drinking water reservoir in South Korea.</title>
        <authorList>
            <person name="Jeong J."/>
        </authorList>
    </citation>
    <scope>NUCLEOTIDE SEQUENCE [LARGE SCALE GENOMIC DNA]</scope>
    <source>
        <strain evidence="2 3">GIHE-G1</strain>
    </source>
</reference>
<name>A0A7H0F1K3_9CYAN</name>
<evidence type="ECO:0000256" key="1">
    <source>
        <dbReference type="SAM" id="Phobius"/>
    </source>
</evidence>
<dbReference type="AlphaFoldDB" id="A0A7H0F1K3"/>
<feature type="transmembrane region" description="Helical" evidence="1">
    <location>
        <begin position="285"/>
        <end position="302"/>
    </location>
</feature>
<dbReference type="Proteomes" id="UP000516013">
    <property type="component" value="Chromosome"/>
</dbReference>
<keyword evidence="1" id="KW-1133">Transmembrane helix</keyword>
<proteinExistence type="predicted"/>
<keyword evidence="1" id="KW-0812">Transmembrane</keyword>
<keyword evidence="1" id="KW-0472">Membrane</keyword>
<feature type="transmembrane region" description="Helical" evidence="1">
    <location>
        <begin position="71"/>
        <end position="92"/>
    </location>
</feature>
<organism evidence="2 3">
    <name type="scientific">Cylindrospermopsis curvispora GIHE-G1</name>
    <dbReference type="NCBI Taxonomy" id="2666332"/>
    <lineage>
        <taxon>Bacteria</taxon>
        <taxon>Bacillati</taxon>
        <taxon>Cyanobacteriota</taxon>
        <taxon>Cyanophyceae</taxon>
        <taxon>Nostocales</taxon>
        <taxon>Aphanizomenonaceae</taxon>
        <taxon>Cylindrospermopsis</taxon>
    </lineage>
</organism>
<dbReference type="EMBL" id="CP060822">
    <property type="protein sequence ID" value="QNP29919.1"/>
    <property type="molecule type" value="Genomic_DNA"/>
</dbReference>
<feature type="transmembrane region" description="Helical" evidence="1">
    <location>
        <begin position="370"/>
        <end position="391"/>
    </location>
</feature>
<feature type="transmembrane region" description="Helical" evidence="1">
    <location>
        <begin position="46"/>
        <end position="64"/>
    </location>
</feature>
<keyword evidence="3" id="KW-1185">Reference proteome</keyword>
<dbReference type="KEGG" id="ccur:IAR63_02125"/>
<feature type="transmembrane region" description="Helical" evidence="1">
    <location>
        <begin position="240"/>
        <end position="264"/>
    </location>
</feature>
<feature type="transmembrane region" description="Helical" evidence="1">
    <location>
        <begin position="446"/>
        <end position="463"/>
    </location>
</feature>
<dbReference type="RefSeq" id="WP_187706412.1">
    <property type="nucleotide sequence ID" value="NZ_CP060822.1"/>
</dbReference>
<feature type="transmembrane region" description="Helical" evidence="1">
    <location>
        <begin position="403"/>
        <end position="426"/>
    </location>
</feature>
<feature type="transmembrane region" description="Helical" evidence="1">
    <location>
        <begin position="21"/>
        <end position="40"/>
    </location>
</feature>
<evidence type="ECO:0000313" key="3">
    <source>
        <dbReference type="Proteomes" id="UP000516013"/>
    </source>
</evidence>
<sequence length="471" mass="53806">MVKTELSLGSGSRFNSSKEIVYNYFVLGSAFLISFLLTRLLIDMPLAAIVAVDLCFSAYFVYLFRRYHYSVLFWLHPFLLLIISLSVANNWFDNGDGVAHTQEAVRVIQTGLIARITQVSREYGTTNPLLISKVLSLGAVPGFAIPRILLEKAPQEAYIISQNLVILILLAAFLPLVRSWNVASEKILLIFALFLGLSPSLLVFTYAPHRHFVTQFSLVALFFGHLAISKRISWDRTAVYFLGITLVILSKPAYLLLYGFFFLVERFSNQLFEYKSVLVRNTRNLKIVSLILFVASSMYLYSDLQNFFLDAAEGIREQAKVVSSSVTYPGQNLPIISILYKYVFALLSPFPWYKYNFIIQVHFGGSWLHFFLHMLSAITGVYLFLAVILGWKRLKILDPVVRSSLLFGLCISLGVLGGATAFHNYITPSFVFLVPMLLYRSFRIPWTYPLLFILIMEFTTYVFQHARLFRY</sequence>
<evidence type="ECO:0000313" key="2">
    <source>
        <dbReference type="EMBL" id="QNP29919.1"/>
    </source>
</evidence>
<accession>A0A7H0F1K3</accession>
<feature type="transmembrane region" description="Helical" evidence="1">
    <location>
        <begin position="157"/>
        <end position="175"/>
    </location>
</feature>
<feature type="transmembrane region" description="Helical" evidence="1">
    <location>
        <begin position="187"/>
        <end position="205"/>
    </location>
</feature>
<protein>
    <submittedName>
        <fullName evidence="2">Uncharacterized protein</fullName>
    </submittedName>
</protein>
<gene>
    <name evidence="2" type="ORF">IAR63_02125</name>
</gene>